<evidence type="ECO:0000313" key="2">
    <source>
        <dbReference type="EMBL" id="DAF32285.1"/>
    </source>
</evidence>
<feature type="domain" description="HTH cro/C1-type" evidence="1">
    <location>
        <begin position="45"/>
        <end position="60"/>
    </location>
</feature>
<sequence length="108" mass="11915">MFWDNFVLLCDRAGKSPNAVAAEIGFKSTGTVTGWKDGKIPYERNLKKIAEYFGVTVDYLLNAEKENPTSVAADGEDELDKEALDIMHQLPPEKRAAGLAMLRGLLNN</sequence>
<name>A0A8S5RV55_9CAUD</name>
<dbReference type="SUPFAM" id="SSF47413">
    <property type="entry name" value="lambda repressor-like DNA-binding domains"/>
    <property type="match status" value="1"/>
</dbReference>
<proteinExistence type="predicted"/>
<protein>
    <submittedName>
        <fullName evidence="2">Repressor protein</fullName>
    </submittedName>
</protein>
<dbReference type="PROSITE" id="PS50943">
    <property type="entry name" value="HTH_CROC1"/>
    <property type="match status" value="1"/>
</dbReference>
<dbReference type="Gene3D" id="1.10.260.40">
    <property type="entry name" value="lambda repressor-like DNA-binding domains"/>
    <property type="match status" value="1"/>
</dbReference>
<accession>A0A8S5RV55</accession>
<dbReference type="InterPro" id="IPR010982">
    <property type="entry name" value="Lambda_DNA-bd_dom_sf"/>
</dbReference>
<evidence type="ECO:0000259" key="1">
    <source>
        <dbReference type="PROSITE" id="PS50943"/>
    </source>
</evidence>
<dbReference type="InterPro" id="IPR001387">
    <property type="entry name" value="Cro/C1-type_HTH"/>
</dbReference>
<organism evidence="2">
    <name type="scientific">Ackermannviridae sp</name>
    <dbReference type="NCBI Taxonomy" id="2831612"/>
    <lineage>
        <taxon>Viruses</taxon>
        <taxon>Duplodnaviria</taxon>
        <taxon>Heunggongvirae</taxon>
        <taxon>Uroviricota</taxon>
        <taxon>Caudoviricetes</taxon>
        <taxon>Pantevenvirales</taxon>
        <taxon>Ackermannviridae</taxon>
    </lineage>
</organism>
<dbReference type="EMBL" id="BK056595">
    <property type="protein sequence ID" value="DAF32285.1"/>
    <property type="molecule type" value="Genomic_DNA"/>
</dbReference>
<dbReference type="CDD" id="cd00093">
    <property type="entry name" value="HTH_XRE"/>
    <property type="match status" value="1"/>
</dbReference>
<dbReference type="GO" id="GO:0003677">
    <property type="term" value="F:DNA binding"/>
    <property type="evidence" value="ECO:0007669"/>
    <property type="project" value="InterPro"/>
</dbReference>
<reference evidence="2" key="1">
    <citation type="journal article" date="2021" name="Proc. Natl. Acad. Sci. U.S.A.">
        <title>A Catalog of Tens of Thousands of Viruses from Human Metagenomes Reveals Hidden Associations with Chronic Diseases.</title>
        <authorList>
            <person name="Tisza M.J."/>
            <person name="Buck C.B."/>
        </authorList>
    </citation>
    <scope>NUCLEOTIDE SEQUENCE</scope>
    <source>
        <strain evidence="2">CtphE103</strain>
    </source>
</reference>